<organism evidence="1 2">
    <name type="scientific">Pseudomonas frederiksbergensis</name>
    <dbReference type="NCBI Taxonomy" id="104087"/>
    <lineage>
        <taxon>Bacteria</taxon>
        <taxon>Pseudomonadati</taxon>
        <taxon>Pseudomonadota</taxon>
        <taxon>Gammaproteobacteria</taxon>
        <taxon>Pseudomonadales</taxon>
        <taxon>Pseudomonadaceae</taxon>
        <taxon>Pseudomonas</taxon>
    </lineage>
</organism>
<sequence>MVAPPEGLFLQNQNDSMGDGAVYQPERFIIGLPLGALTIKTAIRVFMGDKAAVSGEKQYLCCRRVFIGGFV</sequence>
<dbReference type="AlphaFoldDB" id="A0A1J0EEL1"/>
<dbReference type="GeneID" id="46912348"/>
<dbReference type="Proteomes" id="UP000182567">
    <property type="component" value="Chromosome"/>
</dbReference>
<protein>
    <submittedName>
        <fullName evidence="1">Uncharacterized protein</fullName>
    </submittedName>
</protein>
<evidence type="ECO:0000313" key="2">
    <source>
        <dbReference type="Proteomes" id="UP000182567"/>
    </source>
</evidence>
<evidence type="ECO:0000313" key="1">
    <source>
        <dbReference type="EMBL" id="APC14486.1"/>
    </source>
</evidence>
<proteinExistence type="predicted"/>
<accession>A0A1J0EEL1</accession>
<dbReference type="RefSeq" id="WP_071550489.1">
    <property type="nucleotide sequence ID" value="NZ_CP017886.1"/>
</dbReference>
<dbReference type="EMBL" id="CP017886">
    <property type="protein sequence ID" value="APC14486.1"/>
    <property type="molecule type" value="Genomic_DNA"/>
</dbReference>
<name>A0A1J0EEL1_9PSED</name>
<gene>
    <name evidence="1" type="ORF">BLL42_01570</name>
</gene>
<reference evidence="2" key="1">
    <citation type="submission" date="2016-10" db="EMBL/GenBank/DDBJ databases">
        <title>Pseudomonas frederiksbergensis ERGS4:02 complete genome.</title>
        <authorList>
            <person name="Kumar R."/>
            <person name="Acharya V."/>
            <person name="Singh D."/>
        </authorList>
    </citation>
    <scope>NUCLEOTIDE SEQUENCE [LARGE SCALE GENOMIC DNA]</scope>
    <source>
        <strain evidence="2">ERGS4:02</strain>
    </source>
</reference>